<feature type="transmembrane region" description="Helical" evidence="1">
    <location>
        <begin position="76"/>
        <end position="92"/>
    </location>
</feature>
<dbReference type="EMBL" id="JBHRTS010000006">
    <property type="protein sequence ID" value="MFC3195019.1"/>
    <property type="molecule type" value="Genomic_DNA"/>
</dbReference>
<dbReference type="Pfam" id="PF16316">
    <property type="entry name" value="DUF4956"/>
    <property type="match status" value="1"/>
</dbReference>
<organism evidence="2 3">
    <name type="scientific">Marinicella sediminis</name>
    <dbReference type="NCBI Taxonomy" id="1792834"/>
    <lineage>
        <taxon>Bacteria</taxon>
        <taxon>Pseudomonadati</taxon>
        <taxon>Pseudomonadota</taxon>
        <taxon>Gammaproteobacteria</taxon>
        <taxon>Lysobacterales</taxon>
        <taxon>Marinicellaceae</taxon>
        <taxon>Marinicella</taxon>
    </lineage>
</organism>
<feature type="transmembrane region" description="Helical" evidence="1">
    <location>
        <begin position="20"/>
        <end position="38"/>
    </location>
</feature>
<keyword evidence="1" id="KW-0812">Transmembrane</keyword>
<keyword evidence="3" id="KW-1185">Reference proteome</keyword>
<keyword evidence="1" id="KW-1133">Transmembrane helix</keyword>
<evidence type="ECO:0000256" key="1">
    <source>
        <dbReference type="SAM" id="Phobius"/>
    </source>
</evidence>
<name>A0ABV7JA75_9GAMM</name>
<comment type="caution">
    <text evidence="2">The sequence shown here is derived from an EMBL/GenBank/DDBJ whole genome shotgun (WGS) entry which is preliminary data.</text>
</comment>
<dbReference type="Proteomes" id="UP001595533">
    <property type="component" value="Unassembled WGS sequence"/>
</dbReference>
<evidence type="ECO:0000313" key="3">
    <source>
        <dbReference type="Proteomes" id="UP001595533"/>
    </source>
</evidence>
<protein>
    <submittedName>
        <fullName evidence="2">DUF4956 domain-containing protein</fullName>
    </submittedName>
</protein>
<accession>A0ABV7JA75</accession>
<evidence type="ECO:0000313" key="2">
    <source>
        <dbReference type="EMBL" id="MFC3195019.1"/>
    </source>
</evidence>
<dbReference type="RefSeq" id="WP_077411973.1">
    <property type="nucleotide sequence ID" value="NZ_JBHRTS010000006.1"/>
</dbReference>
<keyword evidence="1" id="KW-0472">Membrane</keyword>
<feature type="transmembrane region" description="Helical" evidence="1">
    <location>
        <begin position="50"/>
        <end position="70"/>
    </location>
</feature>
<proteinExistence type="predicted"/>
<reference evidence="3" key="1">
    <citation type="journal article" date="2019" name="Int. J. Syst. Evol. Microbiol.">
        <title>The Global Catalogue of Microorganisms (GCM) 10K type strain sequencing project: providing services to taxonomists for standard genome sequencing and annotation.</title>
        <authorList>
            <consortium name="The Broad Institute Genomics Platform"/>
            <consortium name="The Broad Institute Genome Sequencing Center for Infectious Disease"/>
            <person name="Wu L."/>
            <person name="Ma J."/>
        </authorList>
    </citation>
    <scope>NUCLEOTIDE SEQUENCE [LARGE SCALE GENOMIC DNA]</scope>
    <source>
        <strain evidence="3">KCTC 42953</strain>
    </source>
</reference>
<gene>
    <name evidence="2" type="ORF">ACFODZ_12275</name>
</gene>
<dbReference type="InterPro" id="IPR032531">
    <property type="entry name" value="DUF4956"/>
</dbReference>
<sequence length="228" mass="25577">MENQILEAFGTGFNSSIIEVMLNSFVAFVLSLVIAFTYKKTHQGLSYSQSFVLTLIFLTIIIGFVMMVIGNSLTRAFALVGALSIIRFRTVVKDTKDTAYVFMALAVGMAAGTANYFIALYATVFLSTIAWVLFKFNFGLQRSSDFILRFFYAKSSDNDEQYVNYINKQSETNALLHMEPSGDGDRLHLTYDLSLREEVDVNDFINQISQMDGISEVVLVSAKNDVNY</sequence>